<keyword evidence="3" id="KW-1185">Reference proteome</keyword>
<evidence type="ECO:0000313" key="3">
    <source>
        <dbReference type="Proteomes" id="UP001465426"/>
    </source>
</evidence>
<organism evidence="2 3">
    <name type="scientific">Niallia hominis</name>
    <dbReference type="NCBI Taxonomy" id="3133173"/>
    <lineage>
        <taxon>Bacteria</taxon>
        <taxon>Bacillati</taxon>
        <taxon>Bacillota</taxon>
        <taxon>Bacilli</taxon>
        <taxon>Bacillales</taxon>
        <taxon>Bacillaceae</taxon>
        <taxon>Niallia</taxon>
    </lineage>
</organism>
<dbReference type="Proteomes" id="UP001465426">
    <property type="component" value="Unassembled WGS sequence"/>
</dbReference>
<feature type="compositionally biased region" description="Polar residues" evidence="1">
    <location>
        <begin position="31"/>
        <end position="41"/>
    </location>
</feature>
<accession>A0ABV1F0D3</accession>
<evidence type="ECO:0000313" key="2">
    <source>
        <dbReference type="EMBL" id="MEQ2466280.1"/>
    </source>
</evidence>
<name>A0ABV1F0D3_9BACI</name>
<proteinExistence type="predicted"/>
<dbReference type="EMBL" id="JBBMFN010000024">
    <property type="protein sequence ID" value="MEQ2466280.1"/>
    <property type="molecule type" value="Genomic_DNA"/>
</dbReference>
<protein>
    <submittedName>
        <fullName evidence="2">Uncharacterized protein</fullName>
    </submittedName>
</protein>
<feature type="region of interest" description="Disordered" evidence="1">
    <location>
        <begin position="14"/>
        <end position="41"/>
    </location>
</feature>
<gene>
    <name evidence="2" type="ORF">WMO63_11450</name>
</gene>
<sequence>MTGEEKVEFIQSMKTKIDERRGKSGVHQADENQNPCQKLEK</sequence>
<reference evidence="2 3" key="1">
    <citation type="submission" date="2024-03" db="EMBL/GenBank/DDBJ databases">
        <title>Human intestinal bacterial collection.</title>
        <authorList>
            <person name="Pauvert C."/>
            <person name="Hitch T.C.A."/>
            <person name="Clavel T."/>
        </authorList>
    </citation>
    <scope>NUCLEOTIDE SEQUENCE [LARGE SCALE GENOMIC DNA]</scope>
    <source>
        <strain evidence="2 3">CLA-SR-H024</strain>
    </source>
</reference>
<comment type="caution">
    <text evidence="2">The sequence shown here is derived from an EMBL/GenBank/DDBJ whole genome shotgun (WGS) entry which is preliminary data.</text>
</comment>
<evidence type="ECO:0000256" key="1">
    <source>
        <dbReference type="SAM" id="MobiDB-lite"/>
    </source>
</evidence>